<keyword evidence="2" id="KW-0255">Endonuclease</keyword>
<accession>A0A415N5K8</accession>
<sequence>MKKDVENMMQPDRVAEAVTYLAEKKKQGEYTISDYYAIPEDVRAELIDGVIYDMAPPLSVHQLLSAKIHGYLARYIEKKGGSCIPFFAPIGVQLDKDDKTIVEPDILIVCDRNQITRRGIYGAPDFVIEILSESTKKKDSYLKLMKYQNAGVREYWLVDPEKKKVIVYDFGQEEIPKIYGFDTQVPVGIFGGECKVDFAEIYEEIQFIYEKEEK</sequence>
<protein>
    <submittedName>
        <fullName evidence="2">Uma2 family endonuclease</fullName>
    </submittedName>
</protein>
<organism evidence="2 3">
    <name type="scientific">Dorea formicigenerans</name>
    <dbReference type="NCBI Taxonomy" id="39486"/>
    <lineage>
        <taxon>Bacteria</taxon>
        <taxon>Bacillati</taxon>
        <taxon>Bacillota</taxon>
        <taxon>Clostridia</taxon>
        <taxon>Lachnospirales</taxon>
        <taxon>Lachnospiraceae</taxon>
        <taxon>Dorea</taxon>
    </lineage>
</organism>
<feature type="domain" description="Putative restriction endonuclease" evidence="1">
    <location>
        <begin position="33"/>
        <end position="171"/>
    </location>
</feature>
<dbReference type="Pfam" id="PF05685">
    <property type="entry name" value="Uma2"/>
    <property type="match status" value="1"/>
</dbReference>
<comment type="caution">
    <text evidence="2">The sequence shown here is derived from an EMBL/GenBank/DDBJ whole genome shotgun (WGS) entry which is preliminary data.</text>
</comment>
<dbReference type="Gene3D" id="3.90.1570.10">
    <property type="entry name" value="tt1808, chain A"/>
    <property type="match status" value="1"/>
</dbReference>
<keyword evidence="2" id="KW-0378">Hydrolase</keyword>
<dbReference type="RefSeq" id="WP_118426738.1">
    <property type="nucleotide sequence ID" value="NZ_JAQDGW010000001.1"/>
</dbReference>
<evidence type="ECO:0000313" key="3">
    <source>
        <dbReference type="Proteomes" id="UP000283325"/>
    </source>
</evidence>
<reference evidence="2 3" key="1">
    <citation type="submission" date="2018-08" db="EMBL/GenBank/DDBJ databases">
        <title>A genome reference for cultivated species of the human gut microbiota.</title>
        <authorList>
            <person name="Zou Y."/>
            <person name="Xue W."/>
            <person name="Luo G."/>
        </authorList>
    </citation>
    <scope>NUCLEOTIDE SEQUENCE [LARGE SCALE GENOMIC DNA]</scope>
    <source>
        <strain evidence="2 3">AF36-1BH</strain>
    </source>
</reference>
<dbReference type="PANTHER" id="PTHR36558:SF1">
    <property type="entry name" value="RESTRICTION ENDONUCLEASE DOMAIN-CONTAINING PROTEIN-RELATED"/>
    <property type="match status" value="1"/>
</dbReference>
<dbReference type="EMBL" id="QRPD01000001">
    <property type="protein sequence ID" value="RHL90671.1"/>
    <property type="molecule type" value="Genomic_DNA"/>
</dbReference>
<proteinExistence type="predicted"/>
<dbReference type="Proteomes" id="UP000283325">
    <property type="component" value="Unassembled WGS sequence"/>
</dbReference>
<dbReference type="InterPro" id="IPR008538">
    <property type="entry name" value="Uma2"/>
</dbReference>
<dbReference type="CDD" id="cd06260">
    <property type="entry name" value="DUF820-like"/>
    <property type="match status" value="1"/>
</dbReference>
<dbReference type="InterPro" id="IPR011335">
    <property type="entry name" value="Restrct_endonuc-II-like"/>
</dbReference>
<evidence type="ECO:0000259" key="1">
    <source>
        <dbReference type="Pfam" id="PF05685"/>
    </source>
</evidence>
<evidence type="ECO:0000313" key="2">
    <source>
        <dbReference type="EMBL" id="RHL90671.1"/>
    </source>
</evidence>
<gene>
    <name evidence="2" type="ORF">DWZ98_00685</name>
</gene>
<name>A0A415N5K8_9FIRM</name>
<dbReference type="GO" id="GO:0004519">
    <property type="term" value="F:endonuclease activity"/>
    <property type="evidence" value="ECO:0007669"/>
    <property type="project" value="UniProtKB-KW"/>
</dbReference>
<dbReference type="AlphaFoldDB" id="A0A415N5K8"/>
<dbReference type="InterPro" id="IPR012296">
    <property type="entry name" value="Nuclease_put_TT1808"/>
</dbReference>
<keyword evidence="2" id="KW-0540">Nuclease</keyword>
<dbReference type="SUPFAM" id="SSF52980">
    <property type="entry name" value="Restriction endonuclease-like"/>
    <property type="match status" value="1"/>
</dbReference>
<dbReference type="PANTHER" id="PTHR36558">
    <property type="entry name" value="GLR1098 PROTEIN"/>
    <property type="match status" value="1"/>
</dbReference>